<keyword evidence="1" id="KW-1133">Transmembrane helix</keyword>
<keyword evidence="4" id="KW-1185">Reference proteome</keyword>
<dbReference type="AlphaFoldDB" id="A0A2J6QDS8"/>
<dbReference type="OrthoDB" id="405906at2759"/>
<dbReference type="PANTHER" id="PTHR37013:SF3">
    <property type="entry name" value="INTEGRAL MEMBRANE PROTEIN (AFU_ORTHOLOGUE AFUA_1G05950)"/>
    <property type="match status" value="1"/>
</dbReference>
<accession>A0A2J6QDS8</accession>
<dbReference type="PANTHER" id="PTHR37013">
    <property type="entry name" value="INTEGRAL MEMBRANE PROTEIN (AFU_ORTHOLOGUE AFUA_1G05950)-RELATED"/>
    <property type="match status" value="1"/>
</dbReference>
<dbReference type="Pfam" id="PF24802">
    <property type="entry name" value="DUF7703"/>
    <property type="match status" value="1"/>
</dbReference>
<feature type="transmembrane region" description="Helical" evidence="1">
    <location>
        <begin position="67"/>
        <end position="87"/>
    </location>
</feature>
<organism evidence="3 4">
    <name type="scientific">Hyaloscypha hepaticicola</name>
    <dbReference type="NCBI Taxonomy" id="2082293"/>
    <lineage>
        <taxon>Eukaryota</taxon>
        <taxon>Fungi</taxon>
        <taxon>Dikarya</taxon>
        <taxon>Ascomycota</taxon>
        <taxon>Pezizomycotina</taxon>
        <taxon>Leotiomycetes</taxon>
        <taxon>Helotiales</taxon>
        <taxon>Hyaloscyphaceae</taxon>
        <taxon>Hyaloscypha</taxon>
    </lineage>
</organism>
<name>A0A2J6QDS8_9HELO</name>
<keyword evidence="1" id="KW-0812">Transmembrane</keyword>
<gene>
    <name evidence="3" type="ORF">NA56DRAFT_567612</name>
</gene>
<proteinExistence type="predicted"/>
<evidence type="ECO:0000256" key="1">
    <source>
        <dbReference type="SAM" id="Phobius"/>
    </source>
</evidence>
<protein>
    <recommendedName>
        <fullName evidence="2">DUF7703 domain-containing protein</fullName>
    </recommendedName>
</protein>
<sequence>MMIAGFFAIAVFNVVEINFWIFSTFRRRVGLYFWSLLISSWGIIFHAVGFLLKFFQVCNNEYVNVGLIIVGWFAMVTGQSIVLYSRLHLIVEDARKIRWVLGLIVVDFFLFHIPSTALNFGANSSNPNPFITPFAVYEKIQITAFSTQEFIISALYIWEARKMLKSLPNVKREEARNVMIHLIFVNILIILMDITLLGTEYANLYSIETTYKSFLYSIKLKLEFAILNRLRNLVKSRHQSTLSHISSGARNAPIPYFATRSANPQFGDRPGHNSRIFLSQISSNRTS</sequence>
<dbReference type="InterPro" id="IPR056120">
    <property type="entry name" value="DUF7703"/>
</dbReference>
<keyword evidence="1" id="KW-0472">Membrane</keyword>
<feature type="transmembrane region" description="Helical" evidence="1">
    <location>
        <begin position="140"/>
        <end position="158"/>
    </location>
</feature>
<dbReference type="Proteomes" id="UP000235672">
    <property type="component" value="Unassembled WGS sequence"/>
</dbReference>
<evidence type="ECO:0000313" key="3">
    <source>
        <dbReference type="EMBL" id="PMD24398.1"/>
    </source>
</evidence>
<reference evidence="3 4" key="1">
    <citation type="submission" date="2016-05" db="EMBL/GenBank/DDBJ databases">
        <title>A degradative enzymes factory behind the ericoid mycorrhizal symbiosis.</title>
        <authorList>
            <consortium name="DOE Joint Genome Institute"/>
            <person name="Martino E."/>
            <person name="Morin E."/>
            <person name="Grelet G."/>
            <person name="Kuo A."/>
            <person name="Kohler A."/>
            <person name="Daghino S."/>
            <person name="Barry K."/>
            <person name="Choi C."/>
            <person name="Cichocki N."/>
            <person name="Clum A."/>
            <person name="Copeland A."/>
            <person name="Hainaut M."/>
            <person name="Haridas S."/>
            <person name="Labutti K."/>
            <person name="Lindquist E."/>
            <person name="Lipzen A."/>
            <person name="Khouja H.-R."/>
            <person name="Murat C."/>
            <person name="Ohm R."/>
            <person name="Olson A."/>
            <person name="Spatafora J."/>
            <person name="Veneault-Fourrey C."/>
            <person name="Henrissat B."/>
            <person name="Grigoriev I."/>
            <person name="Martin F."/>
            <person name="Perotto S."/>
        </authorList>
    </citation>
    <scope>NUCLEOTIDE SEQUENCE [LARGE SCALE GENOMIC DNA]</scope>
    <source>
        <strain evidence="3 4">UAMH 7357</strain>
    </source>
</reference>
<evidence type="ECO:0000259" key="2">
    <source>
        <dbReference type="Pfam" id="PF24802"/>
    </source>
</evidence>
<feature type="transmembrane region" description="Helical" evidence="1">
    <location>
        <begin position="6"/>
        <end position="25"/>
    </location>
</feature>
<evidence type="ECO:0000313" key="4">
    <source>
        <dbReference type="Proteomes" id="UP000235672"/>
    </source>
</evidence>
<dbReference type="EMBL" id="KZ613473">
    <property type="protein sequence ID" value="PMD24398.1"/>
    <property type="molecule type" value="Genomic_DNA"/>
</dbReference>
<feature type="transmembrane region" description="Helical" evidence="1">
    <location>
        <begin position="178"/>
        <end position="198"/>
    </location>
</feature>
<feature type="transmembrane region" description="Helical" evidence="1">
    <location>
        <begin position="32"/>
        <end position="55"/>
    </location>
</feature>
<feature type="domain" description="DUF7703" evidence="2">
    <location>
        <begin position="2"/>
        <end position="234"/>
    </location>
</feature>
<feature type="transmembrane region" description="Helical" evidence="1">
    <location>
        <begin position="99"/>
        <end position="120"/>
    </location>
</feature>